<proteinExistence type="predicted"/>
<dbReference type="EMBL" id="CM056742">
    <property type="protein sequence ID" value="KAJ8679165.1"/>
    <property type="molecule type" value="Genomic_DNA"/>
</dbReference>
<name>A0ACC2P6F1_9HYME</name>
<organism evidence="1 2">
    <name type="scientific">Eretmocerus hayati</name>
    <dbReference type="NCBI Taxonomy" id="131215"/>
    <lineage>
        <taxon>Eukaryota</taxon>
        <taxon>Metazoa</taxon>
        <taxon>Ecdysozoa</taxon>
        <taxon>Arthropoda</taxon>
        <taxon>Hexapoda</taxon>
        <taxon>Insecta</taxon>
        <taxon>Pterygota</taxon>
        <taxon>Neoptera</taxon>
        <taxon>Endopterygota</taxon>
        <taxon>Hymenoptera</taxon>
        <taxon>Apocrita</taxon>
        <taxon>Proctotrupomorpha</taxon>
        <taxon>Chalcidoidea</taxon>
        <taxon>Aphelinidae</taxon>
        <taxon>Aphelininae</taxon>
        <taxon>Eretmocerus</taxon>
    </lineage>
</organism>
<sequence length="364" mass="40327">MHFIVKSDDDGGEYHRLESESVVCDEEHVQIGDKVKFFLDDEEQDGEVILFSKNKGVVDRKMTQIRNLLVKKRKSTKSQQSTSKRGTRSTVPQAKKARSTSRSTQQSNEIEYSFDDELMGMINDDKSSDNDESETSEGTQNAESSTTNSTGDTIAPNAPTAQDNSARSPPISNDSTPPQVENSLDASGASSARSPLLPLNNNNVQQNETSNDQEDGGPNVNDVINILENDTQLYGKDHNEEMIRFSGPYYCRKTSLSEAFGGCKKSSSLARRMIQGVFKKDAVAASTLTGQAVRSLGEQRRSQTFQALHSGAVDAIIDFSIAVGAQKNWKKQTKEEIKASMQRRITEVHREIKDAEQTGKEFKW</sequence>
<keyword evidence="2" id="KW-1185">Reference proteome</keyword>
<dbReference type="Proteomes" id="UP001239111">
    <property type="component" value="Chromosome 2"/>
</dbReference>
<accession>A0ACC2P6F1</accession>
<reference evidence="1" key="1">
    <citation type="submission" date="2023-04" db="EMBL/GenBank/DDBJ databases">
        <title>A chromosome-level genome assembly of the parasitoid wasp Eretmocerus hayati.</title>
        <authorList>
            <person name="Zhong Y."/>
            <person name="Liu S."/>
            <person name="Liu Y."/>
        </authorList>
    </citation>
    <scope>NUCLEOTIDE SEQUENCE</scope>
    <source>
        <strain evidence="1">ZJU_SS_LIU_2023</strain>
    </source>
</reference>
<gene>
    <name evidence="1" type="ORF">QAD02_014952</name>
</gene>
<protein>
    <submittedName>
        <fullName evidence="1">Uncharacterized protein</fullName>
    </submittedName>
</protein>
<evidence type="ECO:0000313" key="2">
    <source>
        <dbReference type="Proteomes" id="UP001239111"/>
    </source>
</evidence>
<comment type="caution">
    <text evidence="1">The sequence shown here is derived from an EMBL/GenBank/DDBJ whole genome shotgun (WGS) entry which is preliminary data.</text>
</comment>
<evidence type="ECO:0000313" key="1">
    <source>
        <dbReference type="EMBL" id="KAJ8679165.1"/>
    </source>
</evidence>